<comment type="caution">
    <text evidence="4">The sequence shown here is derived from an EMBL/GenBank/DDBJ whole genome shotgun (WGS) entry which is preliminary data.</text>
</comment>
<feature type="signal peptide" evidence="2">
    <location>
        <begin position="1"/>
        <end position="27"/>
    </location>
</feature>
<dbReference type="SUPFAM" id="SSF51126">
    <property type="entry name" value="Pectin lyase-like"/>
    <property type="match status" value="1"/>
</dbReference>
<feature type="compositionally biased region" description="Low complexity" evidence="1">
    <location>
        <begin position="51"/>
        <end position="61"/>
    </location>
</feature>
<dbReference type="InterPro" id="IPR039448">
    <property type="entry name" value="Beta_helix"/>
</dbReference>
<keyword evidence="5" id="KW-1185">Reference proteome</keyword>
<sequence>MSALSRALLVGAGAVAGAALAVTVTLAATGGSDEPTAGEWTSVEPAPPTTGAPATSAPTQAVAPPVDGLVTCPPATVTVTDAQSLGAALGQAKPGDSIHLADGVYEEKFVASTPGTADQPIFLCGGSGAVIDAGGVKGGYGFHLKGASHWRLVGFTVRNAQKGVMADQVQGAVIQQLTVEQIGDEGIHLRNFSTDNLVQANTVRDTGHRRDTFGEGIYVGTAESNWCEISNCKPDNSDRNVVRGNTISDTTAEAVDIKEGTTGGKLLDNTFDGARLSGSHNDSWVDVKGNGWLIQGNTGRNSREDGFQTHEVVDGWGANNIFKANVAEVNGPGFGFNFTPVNGNTLGCDNKATGAAKGLANIDCA</sequence>
<evidence type="ECO:0000313" key="5">
    <source>
        <dbReference type="Proteomes" id="UP001230908"/>
    </source>
</evidence>
<accession>A0ABU0ZN94</accession>
<protein>
    <submittedName>
        <fullName evidence="4">Right-handed parallel beta-helix repeat-containing protein</fullName>
    </submittedName>
</protein>
<dbReference type="EMBL" id="JAVHUY010000031">
    <property type="protein sequence ID" value="MDQ7908470.1"/>
    <property type="molecule type" value="Genomic_DNA"/>
</dbReference>
<keyword evidence="2" id="KW-0732">Signal</keyword>
<proteinExistence type="predicted"/>
<feature type="domain" description="Right handed beta helix" evidence="3">
    <location>
        <begin position="138"/>
        <end position="233"/>
    </location>
</feature>
<reference evidence="4 5" key="1">
    <citation type="submission" date="2023-08" db="EMBL/GenBank/DDBJ databases">
        <title>Phytohabitans sansha sp. nov., isolated from marine sediment.</title>
        <authorList>
            <person name="Zhao Y."/>
            <person name="Yi K."/>
        </authorList>
    </citation>
    <scope>NUCLEOTIDE SEQUENCE [LARGE SCALE GENOMIC DNA]</scope>
    <source>
        <strain evidence="4 5">ZYX-F-186</strain>
    </source>
</reference>
<organism evidence="4 5">
    <name type="scientific">Phytohabitans maris</name>
    <dbReference type="NCBI Taxonomy" id="3071409"/>
    <lineage>
        <taxon>Bacteria</taxon>
        <taxon>Bacillati</taxon>
        <taxon>Actinomycetota</taxon>
        <taxon>Actinomycetes</taxon>
        <taxon>Micromonosporales</taxon>
        <taxon>Micromonosporaceae</taxon>
    </lineage>
</organism>
<dbReference type="Gene3D" id="2.160.20.10">
    <property type="entry name" value="Single-stranded right-handed beta-helix, Pectin lyase-like"/>
    <property type="match status" value="1"/>
</dbReference>
<dbReference type="Pfam" id="PF13229">
    <property type="entry name" value="Beta_helix"/>
    <property type="match status" value="1"/>
</dbReference>
<evidence type="ECO:0000313" key="4">
    <source>
        <dbReference type="EMBL" id="MDQ7908470.1"/>
    </source>
</evidence>
<dbReference type="InterPro" id="IPR011050">
    <property type="entry name" value="Pectin_lyase_fold/virulence"/>
</dbReference>
<dbReference type="SMART" id="SM00710">
    <property type="entry name" value="PbH1"/>
    <property type="match status" value="5"/>
</dbReference>
<feature type="chain" id="PRO_5046352934" evidence="2">
    <location>
        <begin position="28"/>
        <end position="365"/>
    </location>
</feature>
<name>A0ABU0ZN94_9ACTN</name>
<evidence type="ECO:0000256" key="1">
    <source>
        <dbReference type="SAM" id="MobiDB-lite"/>
    </source>
</evidence>
<evidence type="ECO:0000259" key="3">
    <source>
        <dbReference type="Pfam" id="PF13229"/>
    </source>
</evidence>
<dbReference type="RefSeq" id="WP_308715741.1">
    <property type="nucleotide sequence ID" value="NZ_JAVHUY010000031.1"/>
</dbReference>
<feature type="region of interest" description="Disordered" evidence="1">
    <location>
        <begin position="31"/>
        <end position="61"/>
    </location>
</feature>
<evidence type="ECO:0000256" key="2">
    <source>
        <dbReference type="SAM" id="SignalP"/>
    </source>
</evidence>
<dbReference type="Proteomes" id="UP001230908">
    <property type="component" value="Unassembled WGS sequence"/>
</dbReference>
<gene>
    <name evidence="4" type="ORF">RB614_28470</name>
</gene>
<dbReference type="InterPro" id="IPR006626">
    <property type="entry name" value="PbH1"/>
</dbReference>
<dbReference type="InterPro" id="IPR012334">
    <property type="entry name" value="Pectin_lyas_fold"/>
</dbReference>